<evidence type="ECO:0000256" key="2">
    <source>
        <dbReference type="ARBA" id="ARBA00022801"/>
    </source>
</evidence>
<feature type="region of interest" description="Disordered" evidence="3">
    <location>
        <begin position="32"/>
        <end position="59"/>
    </location>
</feature>
<keyword evidence="1 4" id="KW-0732">Signal</keyword>
<dbReference type="PROSITE" id="PS51257">
    <property type="entry name" value="PROKAR_LIPOPROTEIN"/>
    <property type="match status" value="1"/>
</dbReference>
<dbReference type="InterPro" id="IPR029058">
    <property type="entry name" value="AB_hydrolase_fold"/>
</dbReference>
<dbReference type="eggNOG" id="COG3509">
    <property type="taxonomic scope" value="Bacteria"/>
</dbReference>
<dbReference type="Gene3D" id="3.40.50.1820">
    <property type="entry name" value="alpha/beta hydrolase"/>
    <property type="match status" value="1"/>
</dbReference>
<evidence type="ECO:0000256" key="4">
    <source>
        <dbReference type="SAM" id="SignalP"/>
    </source>
</evidence>
<feature type="chain" id="PRO_5003019567" evidence="4">
    <location>
        <begin position="27"/>
        <end position="336"/>
    </location>
</feature>
<accession>D1AD74</accession>
<organism evidence="5 6">
    <name type="scientific">Thermomonospora curvata (strain ATCC 19995 / DSM 43183 / JCM 3096 / KCTC 9072 / NBRC 15933 / NCIMB 10081 / Henssen B9)</name>
    <dbReference type="NCBI Taxonomy" id="471852"/>
    <lineage>
        <taxon>Bacteria</taxon>
        <taxon>Bacillati</taxon>
        <taxon>Actinomycetota</taxon>
        <taxon>Actinomycetes</taxon>
        <taxon>Streptosporangiales</taxon>
        <taxon>Thermomonosporaceae</taxon>
        <taxon>Thermomonospora</taxon>
    </lineage>
</organism>
<dbReference type="Proteomes" id="UP000001918">
    <property type="component" value="Chromosome"/>
</dbReference>
<dbReference type="Pfam" id="PF10503">
    <property type="entry name" value="Esterase_PHB"/>
    <property type="match status" value="1"/>
</dbReference>
<evidence type="ECO:0000256" key="1">
    <source>
        <dbReference type="ARBA" id="ARBA00022729"/>
    </source>
</evidence>
<proteinExistence type="predicted"/>
<dbReference type="PANTHER" id="PTHR43037">
    <property type="entry name" value="UNNAMED PRODUCT-RELATED"/>
    <property type="match status" value="1"/>
</dbReference>
<dbReference type="InterPro" id="IPR050955">
    <property type="entry name" value="Plant_Biomass_Hydrol_Est"/>
</dbReference>
<dbReference type="AlphaFoldDB" id="D1AD74"/>
<feature type="signal peptide" evidence="4">
    <location>
        <begin position="1"/>
        <end position="26"/>
    </location>
</feature>
<dbReference type="PANTHER" id="PTHR43037:SF1">
    <property type="entry name" value="BLL1128 PROTEIN"/>
    <property type="match status" value="1"/>
</dbReference>
<dbReference type="InterPro" id="IPR010126">
    <property type="entry name" value="Esterase_phb"/>
</dbReference>
<reference evidence="5 6" key="1">
    <citation type="journal article" date="2011" name="Stand. Genomic Sci.">
        <title>Complete genome sequence of Thermomonospora curvata type strain (B9).</title>
        <authorList>
            <person name="Chertkov O."/>
            <person name="Sikorski J."/>
            <person name="Nolan M."/>
            <person name="Lapidus A."/>
            <person name="Lucas S."/>
            <person name="Del Rio T.G."/>
            <person name="Tice H."/>
            <person name="Cheng J.F."/>
            <person name="Goodwin L."/>
            <person name="Pitluck S."/>
            <person name="Liolios K."/>
            <person name="Ivanova N."/>
            <person name="Mavromatis K."/>
            <person name="Mikhailova N."/>
            <person name="Ovchinnikova G."/>
            <person name="Pati A."/>
            <person name="Chen A."/>
            <person name="Palaniappan K."/>
            <person name="Djao O.D."/>
            <person name="Land M."/>
            <person name="Hauser L."/>
            <person name="Chang Y.J."/>
            <person name="Jeffries C.D."/>
            <person name="Brettin T."/>
            <person name="Han C."/>
            <person name="Detter J.C."/>
            <person name="Rohde M."/>
            <person name="Goker M."/>
            <person name="Woyke T."/>
            <person name="Bristow J."/>
            <person name="Eisen J.A."/>
            <person name="Markowitz V."/>
            <person name="Hugenholtz P."/>
            <person name="Klenk H.P."/>
            <person name="Kyrpides N.C."/>
        </authorList>
    </citation>
    <scope>NUCLEOTIDE SEQUENCE [LARGE SCALE GENOMIC DNA]</scope>
    <source>
        <strain evidence="6">ATCC 19995 / DSM 43183 / JCM 3096 / KCTC 9072 / NBRC 15933 / NCIMB 10081 / Henssen B9</strain>
    </source>
</reference>
<keyword evidence="6" id="KW-1185">Reference proteome</keyword>
<dbReference type="HOGENOM" id="CLU_027551_5_0_11"/>
<dbReference type="GO" id="GO:0016787">
    <property type="term" value="F:hydrolase activity"/>
    <property type="evidence" value="ECO:0007669"/>
    <property type="project" value="UniProtKB-KW"/>
</dbReference>
<gene>
    <name evidence="5" type="ordered locus">Tcur_3854</name>
</gene>
<dbReference type="KEGG" id="tcu:Tcur_3854"/>
<evidence type="ECO:0000313" key="6">
    <source>
        <dbReference type="Proteomes" id="UP000001918"/>
    </source>
</evidence>
<name>D1AD74_THECD</name>
<dbReference type="SUPFAM" id="SSF53474">
    <property type="entry name" value="alpha/beta-Hydrolases"/>
    <property type="match status" value="1"/>
</dbReference>
<evidence type="ECO:0000256" key="3">
    <source>
        <dbReference type="SAM" id="MobiDB-lite"/>
    </source>
</evidence>
<feature type="compositionally biased region" description="Low complexity" evidence="3">
    <location>
        <begin position="41"/>
        <end position="53"/>
    </location>
</feature>
<keyword evidence="2" id="KW-0378">Hydrolase</keyword>
<sequence length="336" mass="35644">MALIPVRVAGMRWAALLALATVLVTAACEAETGAKGGADRPTQGTPGTPTKTPQKPERVPEKVAGIPTKAGTHVLKLDFGGPLGRQYRLRVPPRLAGGRWRDGRPARPLPLVVAMHGGAANAAQMERLSGFNRVADREGVLVAYPEGFMFSWNAGFCCGPAKLANSDDVGFVTELVRTLTEAGLADRRRVYATGFSNGAGMAYRLACEAPGTFAAIGVVAAAMAMKRCDPAPTSVLIMHGTADRNVPYHGGGRRDFNDSRPFPPVSHAVDYWRKVNGLPPPRRALTVAGGPDCRTSGKGEAGTEVALCRIEGGGHVWPKGAQNTIWAFFDANPRRR</sequence>
<evidence type="ECO:0000313" key="5">
    <source>
        <dbReference type="EMBL" id="ACY99383.1"/>
    </source>
</evidence>
<dbReference type="STRING" id="471852.Tcur_3854"/>
<dbReference type="GO" id="GO:0005576">
    <property type="term" value="C:extracellular region"/>
    <property type="evidence" value="ECO:0007669"/>
    <property type="project" value="InterPro"/>
</dbReference>
<dbReference type="EMBL" id="CP001738">
    <property type="protein sequence ID" value="ACY99383.1"/>
    <property type="molecule type" value="Genomic_DNA"/>
</dbReference>
<keyword evidence="5" id="KW-0449">Lipoprotein</keyword>
<protein>
    <submittedName>
        <fullName evidence="5">Putative lipoprotein</fullName>
    </submittedName>
</protein>